<sequence length="427" mass="47297">MKKLFSFLLFLITFQVFSQNTELYFVDPKTNNRVNNFVNIDVKYGTPTKVTLKLKYIGSMGQADSYNWWIKEQLSSSSVNTTTITNSSGAFTSFSSWSKDITFTINNNVNSNSQKQLTFNFTSNSTRAPYAESYTLYINVNNLYNSTGGGTGGGTSSGTGEYLTDGTGTCSSAPSGGTQQIINNRHHIFRWNSVNDGTMPYTIALKIGNENWNFFTTNMNSFSKTLDPYTDVVWAVRANCKLWSSVTYNTCTQNATFDNANLTSLNIQANNILTISNSTLKNSNARGGKVIVKNSKILPKTRVYVQGCNVRKNENSIDNITYSDILSEISDSTTITNNIIPTSTFKTTTGNTFTISPNPTSNQVQINSTVGINEWFVYDINAKVVLSGNNKNTNTLKVNLQSLAAGLYYFKFTDTTGTLHEKTIIKK</sequence>
<dbReference type="Pfam" id="PF18962">
    <property type="entry name" value="Por_Secre_tail"/>
    <property type="match status" value="1"/>
</dbReference>
<evidence type="ECO:0000313" key="4">
    <source>
        <dbReference type="EMBL" id="GEM53772.1"/>
    </source>
</evidence>
<evidence type="ECO:0000256" key="1">
    <source>
        <dbReference type="ARBA" id="ARBA00022729"/>
    </source>
</evidence>
<evidence type="ECO:0000256" key="2">
    <source>
        <dbReference type="SAM" id="SignalP"/>
    </source>
</evidence>
<organism evidence="4 5">
    <name type="scientific">Empedobacter brevis NBRC 14943 = ATCC 43319</name>
    <dbReference type="NCBI Taxonomy" id="1218108"/>
    <lineage>
        <taxon>Bacteria</taxon>
        <taxon>Pseudomonadati</taxon>
        <taxon>Bacteroidota</taxon>
        <taxon>Flavobacteriia</taxon>
        <taxon>Flavobacteriales</taxon>
        <taxon>Weeksellaceae</taxon>
        <taxon>Empedobacter</taxon>
    </lineage>
</organism>
<accession>A0A511NLU7</accession>
<dbReference type="OrthoDB" id="1521695at2"/>
<feature type="domain" description="Secretion system C-terminal sorting" evidence="3">
    <location>
        <begin position="355"/>
        <end position="425"/>
    </location>
</feature>
<evidence type="ECO:0000259" key="3">
    <source>
        <dbReference type="Pfam" id="PF18962"/>
    </source>
</evidence>
<feature type="chain" id="PRO_5021696498" description="Secretion system C-terminal sorting domain-containing protein" evidence="2">
    <location>
        <begin position="19"/>
        <end position="427"/>
    </location>
</feature>
<dbReference type="InterPro" id="IPR026444">
    <property type="entry name" value="Secre_tail"/>
</dbReference>
<reference evidence="4 5" key="1">
    <citation type="submission" date="2019-07" db="EMBL/GenBank/DDBJ databases">
        <title>Whole genome shotgun sequence of Empedobacter brevis NBRC 14943.</title>
        <authorList>
            <person name="Hosoyama A."/>
            <person name="Uohara A."/>
            <person name="Ohji S."/>
            <person name="Ichikawa N."/>
        </authorList>
    </citation>
    <scope>NUCLEOTIDE SEQUENCE [LARGE SCALE GENOMIC DNA]</scope>
    <source>
        <strain evidence="4 5">NBRC 14943</strain>
    </source>
</reference>
<keyword evidence="5" id="KW-1185">Reference proteome</keyword>
<feature type="signal peptide" evidence="2">
    <location>
        <begin position="1"/>
        <end position="18"/>
    </location>
</feature>
<dbReference type="Proteomes" id="UP000321245">
    <property type="component" value="Unassembled WGS sequence"/>
</dbReference>
<name>A0A511NLU7_9FLAO</name>
<dbReference type="EMBL" id="BJXC01000067">
    <property type="protein sequence ID" value="GEM53772.1"/>
    <property type="molecule type" value="Genomic_DNA"/>
</dbReference>
<evidence type="ECO:0000313" key="5">
    <source>
        <dbReference type="Proteomes" id="UP000321245"/>
    </source>
</evidence>
<dbReference type="AlphaFoldDB" id="A0A511NLU7"/>
<comment type="caution">
    <text evidence="4">The sequence shown here is derived from an EMBL/GenBank/DDBJ whole genome shotgun (WGS) entry which is preliminary data.</text>
</comment>
<dbReference type="GeneID" id="84650173"/>
<proteinExistence type="predicted"/>
<dbReference type="NCBIfam" id="TIGR04183">
    <property type="entry name" value="Por_Secre_tail"/>
    <property type="match status" value="1"/>
</dbReference>
<dbReference type="RefSeq" id="WP_019975503.1">
    <property type="nucleotide sequence ID" value="NZ_BJXC01000067.1"/>
</dbReference>
<protein>
    <recommendedName>
        <fullName evidence="3">Secretion system C-terminal sorting domain-containing protein</fullName>
    </recommendedName>
</protein>
<dbReference type="STRING" id="1218108.GCA_000382425_02014"/>
<keyword evidence="1 2" id="KW-0732">Signal</keyword>
<gene>
    <name evidence="4" type="ORF">EB1_35620</name>
</gene>